<proteinExistence type="predicted"/>
<dbReference type="Pfam" id="PF22675">
    <property type="entry name" value="KH-I_KHDC4-BBP"/>
    <property type="match status" value="1"/>
</dbReference>
<dbReference type="RefSeq" id="XP_011130658.1">
    <property type="nucleotide sequence ID" value="XM_011132356.1"/>
</dbReference>
<dbReference type="AlphaFoldDB" id="A0A023B5W9"/>
<gene>
    <name evidence="2" type="ORF">GNI_086440</name>
</gene>
<dbReference type="OrthoDB" id="397265at2759"/>
<dbReference type="InterPro" id="IPR036612">
    <property type="entry name" value="KH_dom_type_1_sf"/>
</dbReference>
<dbReference type="EMBL" id="AFNH02000651">
    <property type="protein sequence ID" value="EZG63618.1"/>
    <property type="molecule type" value="Genomic_DNA"/>
</dbReference>
<dbReference type="SUPFAM" id="SSF54791">
    <property type="entry name" value="Eukaryotic type KH-domain (KH-domain type I)"/>
    <property type="match status" value="1"/>
</dbReference>
<dbReference type="GeneID" id="22913070"/>
<evidence type="ECO:0000313" key="3">
    <source>
        <dbReference type="Proteomes" id="UP000019763"/>
    </source>
</evidence>
<organism evidence="2 3">
    <name type="scientific">Gregarina niphandrodes</name>
    <name type="common">Septate eugregarine</name>
    <dbReference type="NCBI Taxonomy" id="110365"/>
    <lineage>
        <taxon>Eukaryota</taxon>
        <taxon>Sar</taxon>
        <taxon>Alveolata</taxon>
        <taxon>Apicomplexa</taxon>
        <taxon>Conoidasida</taxon>
        <taxon>Gregarinasina</taxon>
        <taxon>Eugregarinorida</taxon>
        <taxon>Gregarinidae</taxon>
        <taxon>Gregarina</taxon>
    </lineage>
</organism>
<dbReference type="VEuPathDB" id="CryptoDB:GNI_086440"/>
<accession>A0A023B5W9</accession>
<reference evidence="2" key="1">
    <citation type="submission" date="2013-12" db="EMBL/GenBank/DDBJ databases">
        <authorList>
            <person name="Omoto C.K."/>
            <person name="Sibley D."/>
            <person name="Venepally P."/>
            <person name="Hadjithomas M."/>
            <person name="Karamycheva S."/>
            <person name="Brunk B."/>
            <person name="Roos D."/>
            <person name="Caler E."/>
            <person name="Lorenzi H."/>
        </authorList>
    </citation>
    <scope>NUCLEOTIDE SEQUENCE</scope>
</reference>
<evidence type="ECO:0000313" key="2">
    <source>
        <dbReference type="EMBL" id="EZG63618.1"/>
    </source>
</evidence>
<dbReference type="Proteomes" id="UP000019763">
    <property type="component" value="Unassembled WGS sequence"/>
</dbReference>
<name>A0A023B5W9_GRENI</name>
<evidence type="ECO:0000259" key="1">
    <source>
        <dbReference type="Pfam" id="PF22675"/>
    </source>
</evidence>
<dbReference type="GO" id="GO:0003723">
    <property type="term" value="F:RNA binding"/>
    <property type="evidence" value="ECO:0007669"/>
    <property type="project" value="InterPro"/>
</dbReference>
<dbReference type="InterPro" id="IPR055256">
    <property type="entry name" value="KH_1_KHDC4/BBP-like"/>
</dbReference>
<feature type="domain" description="KHDC4/BBP-like KH-domain type I" evidence="1">
    <location>
        <begin position="37"/>
        <end position="107"/>
    </location>
</feature>
<sequence>MHPPAKSRGGIGNNPRSREDRPWKYIERIPIDESRFPPNVKPAAIIIGVRGTNHARLQDESGCCVQLRGKGISSPGTPGAEEPMHLWVKYDTPDQLEKVRAVLEEIVKSCVPNKAAVTRPVTVAVRTQWPDVLPPKPSAPPVKPLDCFYTIHYFVHAVPNVTTANFETTYEHFFGFPLEAKFAELGKGSVVQSLLVIPKVVRLEHTGTGVIPLSPQELQPSAVYYVRPVLPKGIPVAGFHQHVSQKVGPPLLAAAPAVVAAVAPASAASAAAPVEFAELFGKALNPQSQASPQELLVQGIHGILVRHFLRTVRHLAASDDESLLPDLAQKWPGVPLNLVADAFRQMGVDLFAARFGRPSVVRLLHETACPEILDLEWVVAPPPAGHLLHLRFGRAGLHPDFSPLTPTPSR</sequence>
<dbReference type="eggNOG" id="ENOG502SZ06">
    <property type="taxonomic scope" value="Eukaryota"/>
</dbReference>
<protein>
    <recommendedName>
        <fullName evidence="1">KHDC4/BBP-like KH-domain type I domain-containing protein</fullName>
    </recommendedName>
</protein>
<keyword evidence="3" id="KW-1185">Reference proteome</keyword>
<dbReference type="Gene3D" id="3.30.1370.10">
    <property type="entry name" value="K Homology domain, type 1"/>
    <property type="match status" value="1"/>
</dbReference>
<comment type="caution">
    <text evidence="2">The sequence shown here is derived from an EMBL/GenBank/DDBJ whole genome shotgun (WGS) entry which is preliminary data.</text>
</comment>